<dbReference type="AlphaFoldDB" id="A0AAD1Y7L6"/>
<accession>A0AAD1Y7L6</accession>
<reference evidence="1" key="1">
    <citation type="submission" date="2023-07" db="EMBL/GenBank/DDBJ databases">
        <authorList>
            <consortium name="AG Swart"/>
            <person name="Singh M."/>
            <person name="Singh A."/>
            <person name="Seah K."/>
            <person name="Emmerich C."/>
        </authorList>
    </citation>
    <scope>NUCLEOTIDE SEQUENCE</scope>
    <source>
        <strain evidence="1">DP1</strain>
    </source>
</reference>
<organism evidence="1 2">
    <name type="scientific">Euplotes crassus</name>
    <dbReference type="NCBI Taxonomy" id="5936"/>
    <lineage>
        <taxon>Eukaryota</taxon>
        <taxon>Sar</taxon>
        <taxon>Alveolata</taxon>
        <taxon>Ciliophora</taxon>
        <taxon>Intramacronucleata</taxon>
        <taxon>Spirotrichea</taxon>
        <taxon>Hypotrichia</taxon>
        <taxon>Euplotida</taxon>
        <taxon>Euplotidae</taxon>
        <taxon>Moneuplotes</taxon>
    </lineage>
</organism>
<dbReference type="Proteomes" id="UP001295684">
    <property type="component" value="Unassembled WGS sequence"/>
</dbReference>
<dbReference type="EMBL" id="CAMPGE010028627">
    <property type="protein sequence ID" value="CAI2386139.1"/>
    <property type="molecule type" value="Genomic_DNA"/>
</dbReference>
<evidence type="ECO:0000313" key="1">
    <source>
        <dbReference type="EMBL" id="CAI2386139.1"/>
    </source>
</evidence>
<keyword evidence="2" id="KW-1185">Reference proteome</keyword>
<evidence type="ECO:0000313" key="2">
    <source>
        <dbReference type="Proteomes" id="UP001295684"/>
    </source>
</evidence>
<comment type="caution">
    <text evidence="1">The sequence shown here is derived from an EMBL/GenBank/DDBJ whole genome shotgun (WGS) entry which is preliminary data.</text>
</comment>
<gene>
    <name evidence="1" type="ORF">ECRASSUSDP1_LOCUS27742</name>
</gene>
<protein>
    <submittedName>
        <fullName evidence="1">Uncharacterized protein</fullName>
    </submittedName>
</protein>
<sequence>MDKFNQFDENLSEKFLDENVSVSNINVSRTLEENMSKPLFNSRIILGKEAKSKSCPFNKLKLCKPSRVPKLSNDNFLAVPSKIIASHQNSEASSSRSNLQSDIKALLNKAIRMRSLSNDVAHKKNTHTTSNLNNKFSCQEGEHCITVHDCATPNS</sequence>
<proteinExistence type="predicted"/>
<name>A0AAD1Y7L6_EUPCR</name>